<feature type="region of interest" description="Disordered" evidence="2">
    <location>
        <begin position="979"/>
        <end position="1003"/>
    </location>
</feature>
<evidence type="ECO:0000259" key="4">
    <source>
        <dbReference type="Pfam" id="PF20776"/>
    </source>
</evidence>
<evidence type="ECO:0000259" key="3">
    <source>
        <dbReference type="Pfam" id="PF00795"/>
    </source>
</evidence>
<keyword evidence="7" id="KW-1185">Reference proteome</keyword>
<organism evidence="6 7">
    <name type="scientific">Cyphellophora attinorum</name>
    <dbReference type="NCBI Taxonomy" id="1664694"/>
    <lineage>
        <taxon>Eukaryota</taxon>
        <taxon>Fungi</taxon>
        <taxon>Dikarya</taxon>
        <taxon>Ascomycota</taxon>
        <taxon>Pezizomycotina</taxon>
        <taxon>Eurotiomycetes</taxon>
        <taxon>Chaetothyriomycetidae</taxon>
        <taxon>Chaetothyriales</taxon>
        <taxon>Cyphellophoraceae</taxon>
        <taxon>Cyphellophora</taxon>
    </lineage>
</organism>
<dbReference type="InterPro" id="IPR036526">
    <property type="entry name" value="C-N_Hydrolase_sf"/>
</dbReference>
<proteinExistence type="inferred from homology"/>
<feature type="domain" description="SLS1 C-terminal" evidence="5">
    <location>
        <begin position="390"/>
        <end position="574"/>
    </location>
</feature>
<dbReference type="GeneID" id="28738054"/>
<feature type="compositionally biased region" description="Basic and acidic residues" evidence="2">
    <location>
        <begin position="985"/>
        <end position="1003"/>
    </location>
</feature>
<dbReference type="SUPFAM" id="SSF56317">
    <property type="entry name" value="Carbon-nitrogen hydrolase"/>
    <property type="match status" value="1"/>
</dbReference>
<dbReference type="Pfam" id="PF00795">
    <property type="entry name" value="CN_hydrolase"/>
    <property type="match status" value="1"/>
</dbReference>
<dbReference type="Proteomes" id="UP000038010">
    <property type="component" value="Unassembled WGS sequence"/>
</dbReference>
<dbReference type="EMBL" id="LFJN01000017">
    <property type="protein sequence ID" value="KPI38920.1"/>
    <property type="molecule type" value="Genomic_DNA"/>
</dbReference>
<feature type="region of interest" description="Disordered" evidence="2">
    <location>
        <begin position="813"/>
        <end position="842"/>
    </location>
</feature>
<reference evidence="6 7" key="1">
    <citation type="submission" date="2015-06" db="EMBL/GenBank/DDBJ databases">
        <title>Draft genome of the ant-associated black yeast Phialophora attae CBS 131958.</title>
        <authorList>
            <person name="Moreno L.F."/>
            <person name="Stielow B.J."/>
            <person name="de Hoog S."/>
            <person name="Vicente V.A."/>
            <person name="Weiss V.A."/>
            <person name="de Vries M."/>
            <person name="Cruz L.M."/>
            <person name="Souza E.M."/>
        </authorList>
    </citation>
    <scope>NUCLEOTIDE SEQUENCE [LARGE SCALE GENOMIC DNA]</scope>
    <source>
        <strain evidence="6 7">CBS 131958</strain>
    </source>
</reference>
<evidence type="ECO:0000313" key="7">
    <source>
        <dbReference type="Proteomes" id="UP000038010"/>
    </source>
</evidence>
<dbReference type="GO" id="GO:0003824">
    <property type="term" value="F:catalytic activity"/>
    <property type="evidence" value="ECO:0007669"/>
    <property type="project" value="InterPro"/>
</dbReference>
<dbReference type="PANTHER" id="PTHR46044:SF2">
    <property type="entry name" value="CN HYDROLASE DOMAIN-CONTAINING PROTEIN"/>
    <property type="match status" value="1"/>
</dbReference>
<dbReference type="AlphaFoldDB" id="A0A0N1H7V4"/>
<dbReference type="InterPro" id="IPR044149">
    <property type="entry name" value="Nitrilases_CHs"/>
</dbReference>
<evidence type="ECO:0000256" key="1">
    <source>
        <dbReference type="ARBA" id="ARBA00008129"/>
    </source>
</evidence>
<feature type="domain" description="CN hydrolase" evidence="3">
    <location>
        <begin position="699"/>
        <end position="808"/>
    </location>
</feature>
<evidence type="ECO:0000256" key="2">
    <source>
        <dbReference type="SAM" id="MobiDB-lite"/>
    </source>
</evidence>
<comment type="caution">
    <text evidence="6">The sequence shown here is derived from an EMBL/GenBank/DDBJ whole genome shotgun (WGS) entry which is preliminary data.</text>
</comment>
<name>A0A0N1H7V4_9EURO</name>
<sequence>MLSRGHRLASGCLRCRRDLARRAAAFSPNSSIASNTSAPRRHQSSAAVALIDDTYDEPHQVTEADVDNEQESVGQIRRVRLNAGSDRSFKPVPTAGIGVESLGKPSEIIVLSQKDRRIPGSIGGDDAPQQSLAEVLEEAKTPAPWAQVKEHIDGLRPTFGNDQRPLTDSEWRALRYSIRLGFSTAQLHRYIRESGSRVQAHLPKTKVTDFIIGRGVWGYRRVQQHQDEDSAGLEKAYSENLVLRASDRLLWSVTAGDFDAIAAATHTIISKPQSHKSKSSDAVEDKVKITGTRENVAQAKKLISARQCRSEIINLKGFGRVLLAEDKEDALEHLLKSIGAELGVSLRRKGKGTGKATGVLLRSWSSNVGVADRGPPEHVRSLPAASKTLFEPTGPGNSSCFINDVPMLAQLLASLPPYQGPKSSATPNYDGDTSNEPIRLRLVLKPVSLVARAPTVEVYLRGKHPHMGLRQPLTISRVAATLKETSLNIAVTQAPIDVSMVRQLHKDIYVESSFSNTPMLLEQMNEYLAKARNGKDELPNFSSFVTFRIPTELREDLAKTDTDEPAPIEYVLSSADTVRYQLRSIPIQEEVSKSELERVGKKAAKSAARPQVVLECATFKPYRDNRTKPTLLEPLPKASAVSDASLAKDVPSVGEPNPAASSQSTPIDPRHGLPERQELRLISDPHHGRRLLKPDQLRNATMWNGNLLIDERGEVRVLHRKLVPTFFEALSWGAGDGEGLRTVDVAAKRIDGETGDDRVDVKERASQRHRFKVGTLICGENTNPLARYAMMSQGQDVHISTWPAIWPTRMPMEGGGGGGAASTASGHVSRSQSVSPPPKSKNFDNVLANRIRASAHCFEAKCHGIMSAAALSEANIDTLLSILPASDPSRAQFEYALRNSPRAASMFLDPTGTPVPAFTIDEATGKRTEREMLRDEEGVLFADIDPDQGLEAKQFHDLVGGYQRFDVFELRVRRERRAGPVTFEELPREEERKEGEKGGSGEV</sequence>
<evidence type="ECO:0000313" key="6">
    <source>
        <dbReference type="EMBL" id="KPI38920.1"/>
    </source>
</evidence>
<gene>
    <name evidence="6" type="ORF">AB675_5925</name>
</gene>
<dbReference type="OrthoDB" id="10250282at2759"/>
<protein>
    <submittedName>
        <fullName evidence="6">Nitrilase</fullName>
    </submittedName>
</protein>
<feature type="region of interest" description="Disordered" evidence="2">
    <location>
        <begin position="646"/>
        <end position="672"/>
    </location>
</feature>
<dbReference type="Gene3D" id="3.60.110.10">
    <property type="entry name" value="Carbon-nitrogen hydrolase"/>
    <property type="match status" value="1"/>
</dbReference>
<dbReference type="STRING" id="1664694.A0A0N1H7V4"/>
<feature type="domain" description="SLS1 N-terminal" evidence="4">
    <location>
        <begin position="145"/>
        <end position="218"/>
    </location>
</feature>
<dbReference type="RefSeq" id="XP_017998883.1">
    <property type="nucleotide sequence ID" value="XM_018146174.1"/>
</dbReference>
<dbReference type="PANTHER" id="PTHR46044">
    <property type="entry name" value="NITRILASE"/>
    <property type="match status" value="1"/>
</dbReference>
<dbReference type="InterPro" id="IPR048400">
    <property type="entry name" value="SLS1_N"/>
</dbReference>
<dbReference type="InterPro" id="IPR003010">
    <property type="entry name" value="C-N_Hydrolase"/>
</dbReference>
<accession>A0A0N1H7V4</accession>
<comment type="similarity">
    <text evidence="1">Belongs to the carbon-nitrogen hydrolase superfamily. Nitrilase family.</text>
</comment>
<dbReference type="Pfam" id="PF20778">
    <property type="entry name" value="SLS1_C"/>
    <property type="match status" value="1"/>
</dbReference>
<dbReference type="InterPro" id="IPR048401">
    <property type="entry name" value="SLS1_C"/>
</dbReference>
<evidence type="ECO:0000259" key="5">
    <source>
        <dbReference type="Pfam" id="PF20778"/>
    </source>
</evidence>
<dbReference type="VEuPathDB" id="FungiDB:AB675_5925"/>
<dbReference type="Pfam" id="PF20776">
    <property type="entry name" value="SLS1_N"/>
    <property type="match status" value="1"/>
</dbReference>